<evidence type="ECO:0000313" key="6">
    <source>
        <dbReference type="Proteomes" id="UP001221519"/>
    </source>
</evidence>
<dbReference type="AlphaFoldDB" id="A0AAX3N5G7"/>
<gene>
    <name evidence="3" type="ORF">PUW23_08530</name>
    <name evidence="4" type="ORF">PUW25_08005</name>
</gene>
<dbReference type="CDD" id="cd00077">
    <property type="entry name" value="HDc"/>
    <property type="match status" value="1"/>
</dbReference>
<dbReference type="EMBL" id="CP118108">
    <property type="protein sequence ID" value="WDI03884.1"/>
    <property type="molecule type" value="Genomic_DNA"/>
</dbReference>
<dbReference type="InterPro" id="IPR003607">
    <property type="entry name" value="HD/PDEase_dom"/>
</dbReference>
<dbReference type="PROSITE" id="PS51832">
    <property type="entry name" value="HD_GYP"/>
    <property type="match status" value="1"/>
</dbReference>
<dbReference type="NCBIfam" id="TIGR00277">
    <property type="entry name" value="HDIG"/>
    <property type="match status" value="1"/>
</dbReference>
<evidence type="ECO:0000259" key="2">
    <source>
        <dbReference type="PROSITE" id="PS51832"/>
    </source>
</evidence>
<dbReference type="Pfam" id="PF13487">
    <property type="entry name" value="HD_5"/>
    <property type="match status" value="1"/>
</dbReference>
<dbReference type="PANTHER" id="PTHR43155:SF2">
    <property type="entry name" value="CYCLIC DI-GMP PHOSPHODIESTERASE PA4108"/>
    <property type="match status" value="1"/>
</dbReference>
<accession>A0AAX3N5G7</accession>
<name>A0AAX3N5G7_9BACL</name>
<evidence type="ECO:0000313" key="4">
    <source>
        <dbReference type="EMBL" id="WDI03884.1"/>
    </source>
</evidence>
<dbReference type="SMART" id="SM00471">
    <property type="entry name" value="HDc"/>
    <property type="match status" value="1"/>
</dbReference>
<dbReference type="InterPro" id="IPR006674">
    <property type="entry name" value="HD_domain"/>
</dbReference>
<dbReference type="RefSeq" id="WP_047909944.1">
    <property type="nucleotide sequence ID" value="NZ_CP118101.1"/>
</dbReference>
<dbReference type="PANTHER" id="PTHR43155">
    <property type="entry name" value="CYCLIC DI-GMP PHOSPHODIESTERASE PA4108-RELATED"/>
    <property type="match status" value="1"/>
</dbReference>
<feature type="domain" description="HD-GYP" evidence="2">
    <location>
        <begin position="111"/>
        <end position="307"/>
    </location>
</feature>
<reference evidence="3 6" key="1">
    <citation type="submission" date="2023-02" db="EMBL/GenBank/DDBJ databases">
        <title>Pathogen: clinical or host-associated sample.</title>
        <authorList>
            <person name="Hergert J."/>
            <person name="Casey R."/>
            <person name="Wagner J."/>
            <person name="Young E.L."/>
            <person name="Oakeson K.F."/>
        </authorList>
    </citation>
    <scope>NUCLEOTIDE SEQUENCE</scope>
    <source>
        <strain evidence="4 6">2022CK-00829</strain>
        <strain evidence="3">2022CK-00830</strain>
    </source>
</reference>
<dbReference type="InterPro" id="IPR006675">
    <property type="entry name" value="HDIG_dom"/>
</dbReference>
<evidence type="ECO:0000313" key="5">
    <source>
        <dbReference type="Proteomes" id="UP001220962"/>
    </source>
</evidence>
<dbReference type="EMBL" id="CP118101">
    <property type="protein sequence ID" value="WDH84244.1"/>
    <property type="molecule type" value="Genomic_DNA"/>
</dbReference>
<dbReference type="Proteomes" id="UP001221519">
    <property type="component" value="Chromosome"/>
</dbReference>
<dbReference type="PROSITE" id="PS51831">
    <property type="entry name" value="HD"/>
    <property type="match status" value="1"/>
</dbReference>
<evidence type="ECO:0000313" key="3">
    <source>
        <dbReference type="EMBL" id="WDH84244.1"/>
    </source>
</evidence>
<dbReference type="Proteomes" id="UP001220962">
    <property type="component" value="Chromosome"/>
</dbReference>
<organism evidence="3 5">
    <name type="scientific">Paenibacillus urinalis</name>
    <dbReference type="NCBI Taxonomy" id="521520"/>
    <lineage>
        <taxon>Bacteria</taxon>
        <taxon>Bacillati</taxon>
        <taxon>Bacillota</taxon>
        <taxon>Bacilli</taxon>
        <taxon>Bacillales</taxon>
        <taxon>Paenibacillaceae</taxon>
        <taxon>Paenibacillus</taxon>
    </lineage>
</organism>
<proteinExistence type="predicted"/>
<protein>
    <submittedName>
        <fullName evidence="3">HD-GYP domain-containing protein</fullName>
    </submittedName>
</protein>
<feature type="domain" description="HD" evidence="1">
    <location>
        <begin position="133"/>
        <end position="256"/>
    </location>
</feature>
<keyword evidence="6" id="KW-1185">Reference proteome</keyword>
<dbReference type="Gene3D" id="1.10.3210.10">
    <property type="entry name" value="Hypothetical protein af1432"/>
    <property type="match status" value="1"/>
</dbReference>
<dbReference type="SUPFAM" id="SSF109604">
    <property type="entry name" value="HD-domain/PDEase-like"/>
    <property type="match status" value="1"/>
</dbReference>
<sequence length="374" mass="42047">MRLIPIQMLQPGMKLGKRIYNDEGIILLGEQVELTANLIHRLGQLGLSYVYIHDPNTDDIEFPELLREETRIQAMKEIKTQFSMLSSSGTMRGYYPHLGKVFVGLMEKILEDISSRQDVMIMLTGMQSMDHALYEHSLNVCIYSLVLGKALGYDNKRLMELGLGALLHDIGKTQIPAHILQKPGKLTNEEYDIVKNHTVYGFKLLKDEPGIPLISAHCALQHHERMDGRGYPQGLSGPDIHDYGKLIALTDSYDAMTTNRIYQNALLPHQAVEMLFAGSGTQYDQKMLELFRDYAAIYPVGLTVQLSTGETAVVVRLHPEAPQRPVVRIIMDQEGYTLTAPYELDLFHRLSVMITGVMGESSSVLSIAEQPQFT</sequence>
<dbReference type="InterPro" id="IPR037522">
    <property type="entry name" value="HD_GYP_dom"/>
</dbReference>
<evidence type="ECO:0000259" key="1">
    <source>
        <dbReference type="PROSITE" id="PS51831"/>
    </source>
</evidence>